<keyword evidence="1" id="KW-0472">Membrane</keyword>
<keyword evidence="3" id="KW-1185">Reference proteome</keyword>
<sequence>MRNFAQKDWRLSRSAKKSSVDMDQTTALGGLSLALFGYILYHFIYPLIEKGLIF</sequence>
<gene>
    <name evidence="2" type="ORF">GCM10023189_22110</name>
</gene>
<dbReference type="EMBL" id="BAABHD010000024">
    <property type="protein sequence ID" value="GAA4454937.1"/>
    <property type="molecule type" value="Genomic_DNA"/>
</dbReference>
<organism evidence="2 3">
    <name type="scientific">Nibrella saemangeumensis</name>
    <dbReference type="NCBI Taxonomy" id="1084526"/>
    <lineage>
        <taxon>Bacteria</taxon>
        <taxon>Pseudomonadati</taxon>
        <taxon>Bacteroidota</taxon>
        <taxon>Cytophagia</taxon>
        <taxon>Cytophagales</taxon>
        <taxon>Spirosomataceae</taxon>
        <taxon>Nibrella</taxon>
    </lineage>
</organism>
<feature type="transmembrane region" description="Helical" evidence="1">
    <location>
        <begin position="26"/>
        <end position="48"/>
    </location>
</feature>
<dbReference type="Proteomes" id="UP001501175">
    <property type="component" value="Unassembled WGS sequence"/>
</dbReference>
<evidence type="ECO:0000313" key="2">
    <source>
        <dbReference type="EMBL" id="GAA4454937.1"/>
    </source>
</evidence>
<dbReference type="RefSeq" id="WP_345243430.1">
    <property type="nucleotide sequence ID" value="NZ_BAABHD010000024.1"/>
</dbReference>
<protein>
    <submittedName>
        <fullName evidence="2">Uncharacterized protein</fullName>
    </submittedName>
</protein>
<keyword evidence="1" id="KW-1133">Transmembrane helix</keyword>
<keyword evidence="1" id="KW-0812">Transmembrane</keyword>
<evidence type="ECO:0000256" key="1">
    <source>
        <dbReference type="SAM" id="Phobius"/>
    </source>
</evidence>
<comment type="caution">
    <text evidence="2">The sequence shown here is derived from an EMBL/GenBank/DDBJ whole genome shotgun (WGS) entry which is preliminary data.</text>
</comment>
<proteinExistence type="predicted"/>
<name>A0ABP8MT22_9BACT</name>
<reference evidence="3" key="1">
    <citation type="journal article" date="2019" name="Int. J. Syst. Evol. Microbiol.">
        <title>The Global Catalogue of Microorganisms (GCM) 10K type strain sequencing project: providing services to taxonomists for standard genome sequencing and annotation.</title>
        <authorList>
            <consortium name="The Broad Institute Genomics Platform"/>
            <consortium name="The Broad Institute Genome Sequencing Center for Infectious Disease"/>
            <person name="Wu L."/>
            <person name="Ma J."/>
        </authorList>
    </citation>
    <scope>NUCLEOTIDE SEQUENCE [LARGE SCALE GENOMIC DNA]</scope>
    <source>
        <strain evidence="3">JCM 17927</strain>
    </source>
</reference>
<evidence type="ECO:0000313" key="3">
    <source>
        <dbReference type="Proteomes" id="UP001501175"/>
    </source>
</evidence>
<accession>A0ABP8MT22</accession>